<dbReference type="Proteomes" id="UP000183832">
    <property type="component" value="Unassembled WGS sequence"/>
</dbReference>
<organism evidence="1 2">
    <name type="scientific">Clunio marinus</name>
    <dbReference type="NCBI Taxonomy" id="568069"/>
    <lineage>
        <taxon>Eukaryota</taxon>
        <taxon>Metazoa</taxon>
        <taxon>Ecdysozoa</taxon>
        <taxon>Arthropoda</taxon>
        <taxon>Hexapoda</taxon>
        <taxon>Insecta</taxon>
        <taxon>Pterygota</taxon>
        <taxon>Neoptera</taxon>
        <taxon>Endopterygota</taxon>
        <taxon>Diptera</taxon>
        <taxon>Nematocera</taxon>
        <taxon>Chironomoidea</taxon>
        <taxon>Chironomidae</taxon>
        <taxon>Clunio</taxon>
    </lineage>
</organism>
<dbReference type="EMBL" id="CVRI01000047">
    <property type="protein sequence ID" value="CRK97457.1"/>
    <property type="molecule type" value="Genomic_DNA"/>
</dbReference>
<reference evidence="1 2" key="1">
    <citation type="submission" date="2015-04" db="EMBL/GenBank/DDBJ databases">
        <authorList>
            <person name="Syromyatnikov M.Y."/>
            <person name="Popov V.N."/>
        </authorList>
    </citation>
    <scope>NUCLEOTIDE SEQUENCE [LARGE SCALE GENOMIC DNA]</scope>
</reference>
<gene>
    <name evidence="1" type="ORF">CLUMA_CG010846</name>
</gene>
<name>A0A1J1IG82_9DIPT</name>
<evidence type="ECO:0000313" key="1">
    <source>
        <dbReference type="EMBL" id="CRK97457.1"/>
    </source>
</evidence>
<accession>A0A1J1IG82</accession>
<keyword evidence="2" id="KW-1185">Reference proteome</keyword>
<protein>
    <submittedName>
        <fullName evidence="1">CLUMA_CG010846, isoform A</fullName>
    </submittedName>
</protein>
<proteinExistence type="predicted"/>
<dbReference type="AlphaFoldDB" id="A0A1J1IG82"/>
<evidence type="ECO:0000313" key="2">
    <source>
        <dbReference type="Proteomes" id="UP000183832"/>
    </source>
</evidence>
<sequence>MENYLQNASHVSLKTAPTITNGYTWKNYLYKSSLDSAREGEEEERSNEKIKLFQTANNPHSYAKRDCEL</sequence>